<sequence>MSEPSLSDLIKHYKHSFLSMWLDLFKTPTPTDHEQYLCYLGQKLHHRIMLSAPIVTLLIIIKVSLYFSVLSGTQLLGVLMINFLCTDASLIALLVISLKTTTPDQYYYQKMFALASMALFSCNILYAFTVANHIYYPYQIIELSILVFLWVFNYPYRWIINTPLFVLGVYCLIFLSAHAELNYTHILELLFLGMAFAIGVFYSLVNGANEYHLFTLLKESEEQAITDSLTQLYNRKGFTQHYQQLAKIATREHKAIYLAILDIDNFKQINDSLGHDMGDKVITQVAQQLQTLFKRPLDLVARWGGEEFIVCWCSDQVDNAFVMGQKTCTAIATHQHDATTPFNVTVSMGITQLQLGQQHFDVGLKQADLALYQAKHEGKNCFRIYAHV</sequence>
<dbReference type="GO" id="GO:0052621">
    <property type="term" value="F:diguanylate cyclase activity"/>
    <property type="evidence" value="ECO:0007669"/>
    <property type="project" value="UniProtKB-EC"/>
</dbReference>
<feature type="domain" description="GGDEF" evidence="5">
    <location>
        <begin position="254"/>
        <end position="387"/>
    </location>
</feature>
<keyword evidence="7" id="KW-1185">Reference proteome</keyword>
<feature type="transmembrane region" description="Helical" evidence="4">
    <location>
        <begin position="110"/>
        <end position="128"/>
    </location>
</feature>
<dbReference type="RefSeq" id="WP_170107000.1">
    <property type="nucleotide sequence ID" value="NZ_QAON01000017.1"/>
</dbReference>
<comment type="catalytic activity">
    <reaction evidence="3">
        <text>2 GTP = 3',3'-c-di-GMP + 2 diphosphate</text>
        <dbReference type="Rhea" id="RHEA:24898"/>
        <dbReference type="ChEBI" id="CHEBI:33019"/>
        <dbReference type="ChEBI" id="CHEBI:37565"/>
        <dbReference type="ChEBI" id="CHEBI:58805"/>
        <dbReference type="EC" id="2.7.7.65"/>
    </reaction>
</comment>
<evidence type="ECO:0000256" key="3">
    <source>
        <dbReference type="ARBA" id="ARBA00034247"/>
    </source>
</evidence>
<dbReference type="FunFam" id="3.30.70.270:FF:000001">
    <property type="entry name" value="Diguanylate cyclase domain protein"/>
    <property type="match status" value="1"/>
</dbReference>
<dbReference type="InterPro" id="IPR050469">
    <property type="entry name" value="Diguanylate_Cyclase"/>
</dbReference>
<dbReference type="EMBL" id="QAON01000017">
    <property type="protein sequence ID" value="PTQ87722.1"/>
    <property type="molecule type" value="Genomic_DNA"/>
</dbReference>
<dbReference type="GO" id="GO:1902201">
    <property type="term" value="P:negative regulation of bacterial-type flagellum-dependent cell motility"/>
    <property type="evidence" value="ECO:0007669"/>
    <property type="project" value="TreeGrafter"/>
</dbReference>
<reference evidence="6 7" key="1">
    <citation type="submission" date="2018-04" db="EMBL/GenBank/DDBJ databases">
        <title>Genomic Encyclopedia of Archaeal and Bacterial Type Strains, Phase II (KMG-II): from individual species to whole genera.</title>
        <authorList>
            <person name="Goeker M."/>
        </authorList>
    </citation>
    <scope>NUCLEOTIDE SEQUENCE [LARGE SCALE GENOMIC DNA]</scope>
    <source>
        <strain evidence="6 7">DSM 5822</strain>
    </source>
</reference>
<feature type="transmembrane region" description="Helical" evidence="4">
    <location>
        <begin position="185"/>
        <end position="205"/>
    </location>
</feature>
<dbReference type="Gene3D" id="3.30.70.270">
    <property type="match status" value="1"/>
</dbReference>
<comment type="cofactor">
    <cofactor evidence="1">
        <name>Mg(2+)</name>
        <dbReference type="ChEBI" id="CHEBI:18420"/>
    </cofactor>
</comment>
<evidence type="ECO:0000256" key="4">
    <source>
        <dbReference type="SAM" id="Phobius"/>
    </source>
</evidence>
<dbReference type="EC" id="2.7.7.65" evidence="2"/>
<dbReference type="InterPro" id="IPR029787">
    <property type="entry name" value="Nucleotide_cyclase"/>
</dbReference>
<feature type="transmembrane region" description="Helical" evidence="4">
    <location>
        <begin position="159"/>
        <end position="179"/>
    </location>
</feature>
<dbReference type="AlphaFoldDB" id="A0A2T5IV14"/>
<dbReference type="CDD" id="cd01949">
    <property type="entry name" value="GGDEF"/>
    <property type="match status" value="1"/>
</dbReference>
<comment type="caution">
    <text evidence="6">The sequence shown here is derived from an EMBL/GenBank/DDBJ whole genome shotgun (WGS) entry which is preliminary data.</text>
</comment>
<evidence type="ECO:0000313" key="6">
    <source>
        <dbReference type="EMBL" id="PTQ87722.1"/>
    </source>
</evidence>
<gene>
    <name evidence="6" type="ORF">C8N29_11746</name>
</gene>
<dbReference type="Proteomes" id="UP000244223">
    <property type="component" value="Unassembled WGS sequence"/>
</dbReference>
<evidence type="ECO:0000259" key="5">
    <source>
        <dbReference type="PROSITE" id="PS50887"/>
    </source>
</evidence>
<dbReference type="GO" id="GO:0043709">
    <property type="term" value="P:cell adhesion involved in single-species biofilm formation"/>
    <property type="evidence" value="ECO:0007669"/>
    <property type="project" value="TreeGrafter"/>
</dbReference>
<evidence type="ECO:0000256" key="1">
    <source>
        <dbReference type="ARBA" id="ARBA00001946"/>
    </source>
</evidence>
<dbReference type="PANTHER" id="PTHR45138">
    <property type="entry name" value="REGULATORY COMPONENTS OF SENSORY TRANSDUCTION SYSTEM"/>
    <property type="match status" value="1"/>
</dbReference>
<name>A0A2T5IV14_9GAMM</name>
<dbReference type="GO" id="GO:0005886">
    <property type="term" value="C:plasma membrane"/>
    <property type="evidence" value="ECO:0007669"/>
    <property type="project" value="TreeGrafter"/>
</dbReference>
<feature type="transmembrane region" description="Helical" evidence="4">
    <location>
        <begin position="75"/>
        <end position="98"/>
    </location>
</feature>
<keyword evidence="4" id="KW-0812">Transmembrane</keyword>
<dbReference type="PROSITE" id="PS50887">
    <property type="entry name" value="GGDEF"/>
    <property type="match status" value="1"/>
</dbReference>
<dbReference type="SMART" id="SM00267">
    <property type="entry name" value="GGDEF"/>
    <property type="match status" value="1"/>
</dbReference>
<evidence type="ECO:0000313" key="7">
    <source>
        <dbReference type="Proteomes" id="UP000244223"/>
    </source>
</evidence>
<proteinExistence type="predicted"/>
<organism evidence="6 7">
    <name type="scientific">Agitococcus lubricus</name>
    <dbReference type="NCBI Taxonomy" id="1077255"/>
    <lineage>
        <taxon>Bacteria</taxon>
        <taxon>Pseudomonadati</taxon>
        <taxon>Pseudomonadota</taxon>
        <taxon>Gammaproteobacteria</taxon>
        <taxon>Moraxellales</taxon>
        <taxon>Moraxellaceae</taxon>
        <taxon>Agitococcus</taxon>
    </lineage>
</organism>
<dbReference type="InterPro" id="IPR043128">
    <property type="entry name" value="Rev_trsase/Diguanyl_cyclase"/>
</dbReference>
<keyword evidence="4" id="KW-1133">Transmembrane helix</keyword>
<evidence type="ECO:0000256" key="2">
    <source>
        <dbReference type="ARBA" id="ARBA00012528"/>
    </source>
</evidence>
<keyword evidence="4" id="KW-0472">Membrane</keyword>
<feature type="transmembrane region" description="Helical" evidence="4">
    <location>
        <begin position="48"/>
        <end position="69"/>
    </location>
</feature>
<dbReference type="InterPro" id="IPR000160">
    <property type="entry name" value="GGDEF_dom"/>
</dbReference>
<protein>
    <recommendedName>
        <fullName evidence="2">diguanylate cyclase</fullName>
        <ecNumber evidence="2">2.7.7.65</ecNumber>
    </recommendedName>
</protein>
<dbReference type="SUPFAM" id="SSF55073">
    <property type="entry name" value="Nucleotide cyclase"/>
    <property type="match status" value="1"/>
</dbReference>
<dbReference type="NCBIfam" id="TIGR00254">
    <property type="entry name" value="GGDEF"/>
    <property type="match status" value="1"/>
</dbReference>
<dbReference type="PANTHER" id="PTHR45138:SF9">
    <property type="entry name" value="DIGUANYLATE CYCLASE DGCM-RELATED"/>
    <property type="match status" value="1"/>
</dbReference>
<dbReference type="Pfam" id="PF00990">
    <property type="entry name" value="GGDEF"/>
    <property type="match status" value="1"/>
</dbReference>
<accession>A0A2T5IV14</accession>